<proteinExistence type="predicted"/>
<evidence type="ECO:0000313" key="4">
    <source>
        <dbReference type="Proteomes" id="UP001180845"/>
    </source>
</evidence>
<gene>
    <name evidence="3" type="ORF">JOF55_002619</name>
</gene>
<evidence type="ECO:0000256" key="1">
    <source>
        <dbReference type="SAM" id="MobiDB-lite"/>
    </source>
</evidence>
<organism evidence="3 4">
    <name type="scientific">Haloactinomyces albus</name>
    <dbReference type="NCBI Taxonomy" id="1352928"/>
    <lineage>
        <taxon>Bacteria</taxon>
        <taxon>Bacillati</taxon>
        <taxon>Actinomycetota</taxon>
        <taxon>Actinomycetes</taxon>
        <taxon>Actinopolysporales</taxon>
        <taxon>Actinopolysporaceae</taxon>
        <taxon>Haloactinomyces</taxon>
    </lineage>
</organism>
<keyword evidence="2" id="KW-0812">Transmembrane</keyword>
<keyword evidence="2" id="KW-0472">Membrane</keyword>
<sequence>MMFTVADPNDSPDEHAQHAPSPNSPPEPALPEIVEAEPVDEPQRTTTSEHQDTLPPHPQNDEAFRQYQQFLEFQRFQEWQRLHGSGAGTTPPPGPPNNTAASPKRPLWKKALRLLRFKPVRRLLYLLLAFLLLPVALDHYFGNDSGSGSGGTPGAAEQGARPILQTSPKAAVITVYDFVATKPDTVCSLFTPPASSRFAAAHGAPNCPTAAQQLSNRVTSPHEYKNPDFGEGAVKVGGADASVSSCLLDVRGGPRLGTFGLKRKSNGGWIIDGYERQPSCTGG</sequence>
<feature type="transmembrane region" description="Helical" evidence="2">
    <location>
        <begin position="123"/>
        <end position="142"/>
    </location>
</feature>
<feature type="compositionally biased region" description="Basic and acidic residues" evidence="1">
    <location>
        <begin position="41"/>
        <end position="52"/>
    </location>
</feature>
<dbReference type="Proteomes" id="UP001180845">
    <property type="component" value="Unassembled WGS sequence"/>
</dbReference>
<feature type="region of interest" description="Disordered" evidence="1">
    <location>
        <begin position="1"/>
        <end position="60"/>
    </location>
</feature>
<keyword evidence="4" id="KW-1185">Reference proteome</keyword>
<protein>
    <submittedName>
        <fullName evidence="3">Uncharacterized protein</fullName>
    </submittedName>
</protein>
<keyword evidence="2" id="KW-1133">Transmembrane helix</keyword>
<dbReference type="AlphaFoldDB" id="A0AAE3ZF12"/>
<accession>A0AAE3ZF12</accession>
<name>A0AAE3ZF12_9ACTN</name>
<reference evidence="3" key="1">
    <citation type="submission" date="2023-07" db="EMBL/GenBank/DDBJ databases">
        <title>Sequencing the genomes of 1000 actinobacteria strains.</title>
        <authorList>
            <person name="Klenk H.-P."/>
        </authorList>
    </citation>
    <scope>NUCLEOTIDE SEQUENCE</scope>
    <source>
        <strain evidence="3">DSM 45977</strain>
    </source>
</reference>
<comment type="caution">
    <text evidence="3">The sequence shown here is derived from an EMBL/GenBank/DDBJ whole genome shotgun (WGS) entry which is preliminary data.</text>
</comment>
<dbReference type="EMBL" id="JAVDXW010000001">
    <property type="protein sequence ID" value="MDR7302438.1"/>
    <property type="molecule type" value="Genomic_DNA"/>
</dbReference>
<evidence type="ECO:0000313" key="3">
    <source>
        <dbReference type="EMBL" id="MDR7302438.1"/>
    </source>
</evidence>
<evidence type="ECO:0000256" key="2">
    <source>
        <dbReference type="SAM" id="Phobius"/>
    </source>
</evidence>
<feature type="region of interest" description="Disordered" evidence="1">
    <location>
        <begin position="83"/>
        <end position="104"/>
    </location>
</feature>